<comment type="caution">
    <text evidence="5">The sequence shown here is derived from an EMBL/GenBank/DDBJ whole genome shotgun (WGS) entry which is preliminary data.</text>
</comment>
<proteinExistence type="predicted"/>
<dbReference type="InterPro" id="IPR006260">
    <property type="entry name" value="TonB/TolA_C"/>
</dbReference>
<organism evidence="5 6">
    <name type="scientific">Candidatus Scatenecus faecavium</name>
    <dbReference type="NCBI Taxonomy" id="2840915"/>
    <lineage>
        <taxon>Bacteria</taxon>
        <taxon>Candidatus Scatenecus</taxon>
    </lineage>
</organism>
<keyword evidence="3" id="KW-1133">Transmembrane helix</keyword>
<reference evidence="5" key="1">
    <citation type="submission" date="2020-10" db="EMBL/GenBank/DDBJ databases">
        <authorList>
            <person name="Gilroy R."/>
        </authorList>
    </citation>
    <scope>NUCLEOTIDE SEQUENCE</scope>
    <source>
        <strain evidence="5">CHK152-2994</strain>
    </source>
</reference>
<comment type="subcellular location">
    <subcellularLocation>
        <location evidence="1">Membrane</location>
        <topology evidence="1">Single-pass membrane protein</topology>
    </subcellularLocation>
</comment>
<dbReference type="AlphaFoldDB" id="A0A9D1FW88"/>
<evidence type="ECO:0000256" key="2">
    <source>
        <dbReference type="ARBA" id="ARBA00022692"/>
    </source>
</evidence>
<dbReference type="Pfam" id="PF13103">
    <property type="entry name" value="TonB_2"/>
    <property type="match status" value="1"/>
</dbReference>
<keyword evidence="4" id="KW-0472">Membrane</keyword>
<dbReference type="SUPFAM" id="SSF74653">
    <property type="entry name" value="TolA/TonB C-terminal domain"/>
    <property type="match status" value="1"/>
</dbReference>
<evidence type="ECO:0000313" key="6">
    <source>
        <dbReference type="Proteomes" id="UP000824139"/>
    </source>
</evidence>
<sequence length="167" mass="18531">MIKKIIVLFGILFTLGLSTNAFELSDSQILVNPFSSPEIQEYSLKVGKKIISNFSMPQTNENLATVVVFKVDHSGNLKSYEITQSSGNDDYDARVIAAVKKSSPYPVPGFQEAEEVGVILNMDLSIIKLVKMLSEGGFDRLDINDLQLEPEVQQPSGKKFVNPYELE</sequence>
<dbReference type="GO" id="GO:0016020">
    <property type="term" value="C:membrane"/>
    <property type="evidence" value="ECO:0007669"/>
    <property type="project" value="UniProtKB-SubCell"/>
</dbReference>
<dbReference type="EMBL" id="DVJO01000125">
    <property type="protein sequence ID" value="HIS83098.1"/>
    <property type="molecule type" value="Genomic_DNA"/>
</dbReference>
<reference evidence="5" key="2">
    <citation type="journal article" date="2021" name="PeerJ">
        <title>Extensive microbial diversity within the chicken gut microbiome revealed by metagenomics and culture.</title>
        <authorList>
            <person name="Gilroy R."/>
            <person name="Ravi A."/>
            <person name="Getino M."/>
            <person name="Pursley I."/>
            <person name="Horton D.L."/>
            <person name="Alikhan N.F."/>
            <person name="Baker D."/>
            <person name="Gharbi K."/>
            <person name="Hall N."/>
            <person name="Watson M."/>
            <person name="Adriaenssens E.M."/>
            <person name="Foster-Nyarko E."/>
            <person name="Jarju S."/>
            <person name="Secka A."/>
            <person name="Antonio M."/>
            <person name="Oren A."/>
            <person name="Chaudhuri R.R."/>
            <person name="La Ragione R."/>
            <person name="Hildebrand F."/>
            <person name="Pallen M.J."/>
        </authorList>
    </citation>
    <scope>NUCLEOTIDE SEQUENCE</scope>
    <source>
        <strain evidence="5">CHK152-2994</strain>
    </source>
</reference>
<evidence type="ECO:0000256" key="3">
    <source>
        <dbReference type="ARBA" id="ARBA00022989"/>
    </source>
</evidence>
<dbReference type="Proteomes" id="UP000824139">
    <property type="component" value="Unassembled WGS sequence"/>
</dbReference>
<protein>
    <submittedName>
        <fullName evidence="5">TonB C-terminal domain-containing protein</fullName>
    </submittedName>
</protein>
<gene>
    <name evidence="5" type="ORF">IAD41_05785</name>
</gene>
<accession>A0A9D1FW88</accession>
<evidence type="ECO:0000256" key="1">
    <source>
        <dbReference type="ARBA" id="ARBA00004167"/>
    </source>
</evidence>
<dbReference type="NCBIfam" id="TIGR01352">
    <property type="entry name" value="tonB_Cterm"/>
    <property type="match status" value="1"/>
</dbReference>
<evidence type="ECO:0000256" key="4">
    <source>
        <dbReference type="ARBA" id="ARBA00023136"/>
    </source>
</evidence>
<evidence type="ECO:0000313" key="5">
    <source>
        <dbReference type="EMBL" id="HIS83098.1"/>
    </source>
</evidence>
<keyword evidence="2" id="KW-0812">Transmembrane</keyword>
<name>A0A9D1FW88_9BACT</name>
<dbReference type="Gene3D" id="3.30.1150.10">
    <property type="match status" value="1"/>
</dbReference>